<evidence type="ECO:0000259" key="4">
    <source>
        <dbReference type="PROSITE" id="PS50983"/>
    </source>
</evidence>
<reference evidence="5 6" key="1">
    <citation type="submission" date="2019-10" db="EMBL/GenBank/DDBJ databases">
        <title>Alkaliphilus serpentinus sp. nov. and Alkaliphilus pronyensis sp. nov., two novel anaerobic alkaliphilic species isolated from the serpentinized-hosted hydrothermal field of the Prony Bay (New Caledonia).</title>
        <authorList>
            <person name="Postec A."/>
        </authorList>
    </citation>
    <scope>NUCLEOTIDE SEQUENCE [LARGE SCALE GENOMIC DNA]</scope>
    <source>
        <strain evidence="5 6">LacV</strain>
    </source>
</reference>
<dbReference type="Pfam" id="PF01497">
    <property type="entry name" value="Peripla_BP_2"/>
    <property type="match status" value="1"/>
</dbReference>
<dbReference type="PROSITE" id="PS50983">
    <property type="entry name" value="FE_B12_PBP"/>
    <property type="match status" value="1"/>
</dbReference>
<feature type="domain" description="Fe/B12 periplasmic-binding" evidence="4">
    <location>
        <begin position="99"/>
        <end position="359"/>
    </location>
</feature>
<dbReference type="OrthoDB" id="9816357at2"/>
<evidence type="ECO:0000256" key="3">
    <source>
        <dbReference type="SAM" id="SignalP"/>
    </source>
</evidence>
<dbReference type="PROSITE" id="PS51257">
    <property type="entry name" value="PROKAR_LIPOPROTEIN"/>
    <property type="match status" value="1"/>
</dbReference>
<dbReference type="GO" id="GO:0071281">
    <property type="term" value="P:cellular response to iron ion"/>
    <property type="evidence" value="ECO:0007669"/>
    <property type="project" value="TreeGrafter"/>
</dbReference>
<dbReference type="Proteomes" id="UP000432715">
    <property type="component" value="Unassembled WGS sequence"/>
</dbReference>
<comment type="similarity">
    <text evidence="1">Belongs to the bacterial solute-binding protein 8 family.</text>
</comment>
<dbReference type="SUPFAM" id="SSF53807">
    <property type="entry name" value="Helical backbone' metal receptor"/>
    <property type="match status" value="1"/>
</dbReference>
<name>A0A6I0FJW0_9FIRM</name>
<keyword evidence="3" id="KW-0732">Signal</keyword>
<dbReference type="AlphaFoldDB" id="A0A6I0FJW0"/>
<evidence type="ECO:0000256" key="2">
    <source>
        <dbReference type="SAM" id="MobiDB-lite"/>
    </source>
</evidence>
<feature type="signal peptide" evidence="3">
    <location>
        <begin position="1"/>
        <end position="20"/>
    </location>
</feature>
<dbReference type="PANTHER" id="PTHR30535">
    <property type="entry name" value="VITAMIN B12-BINDING PROTEIN"/>
    <property type="match status" value="1"/>
</dbReference>
<dbReference type="PANTHER" id="PTHR30535:SF34">
    <property type="entry name" value="MOLYBDATE-BINDING PROTEIN MOLA"/>
    <property type="match status" value="1"/>
</dbReference>
<sequence>MMRRVLLLLMTLFMIFSLFVGCTKEDTAIQETGSNELSNEANEANENHEANEEDSDNNNSNETSNNYTALADEVIVEDESVTFVDALDQEVTIQKKPERVICLFNSYLDLWYLSGGEVIGRIESRDKVPEGAMEAEIVGTMTSPNMEKIISLEPDLVILRPGMRGQSEIIPILEENEIPYLGIEYDNLEQYLYAIRLFTAINERDDLYQKNGLDITKQVEEIVNKVPKDEEPTVLLMFASTRNVSVKFQNSFVGDMLHDLGTVNIAYDAQLTNEEMEVFSMEKVIERDPEYILVQTMGDVDNIKDKLIKDVESNPAWESLTAVKEGKYIFLPKDLYLYKPNEKYPEAYRGLAEILYPDTF</sequence>
<gene>
    <name evidence="5" type="ORF">F8154_01045</name>
</gene>
<feature type="region of interest" description="Disordered" evidence="2">
    <location>
        <begin position="31"/>
        <end position="65"/>
    </location>
</feature>
<dbReference type="Gene3D" id="3.40.50.1980">
    <property type="entry name" value="Nitrogenase molybdenum iron protein domain"/>
    <property type="match status" value="2"/>
</dbReference>
<evidence type="ECO:0000313" key="6">
    <source>
        <dbReference type="Proteomes" id="UP000432715"/>
    </source>
</evidence>
<accession>A0A6I0FJW0</accession>
<dbReference type="InterPro" id="IPR002491">
    <property type="entry name" value="ABC_transptr_periplasmic_BD"/>
</dbReference>
<organism evidence="5 6">
    <name type="scientific">Alkaliphilus pronyensis</name>
    <dbReference type="NCBI Taxonomy" id="1482732"/>
    <lineage>
        <taxon>Bacteria</taxon>
        <taxon>Bacillati</taxon>
        <taxon>Bacillota</taxon>
        <taxon>Clostridia</taxon>
        <taxon>Peptostreptococcales</taxon>
        <taxon>Natronincolaceae</taxon>
        <taxon>Alkaliphilus</taxon>
    </lineage>
</organism>
<comment type="caution">
    <text evidence="5">The sequence shown here is derived from an EMBL/GenBank/DDBJ whole genome shotgun (WGS) entry which is preliminary data.</text>
</comment>
<feature type="compositionally biased region" description="Low complexity" evidence="2">
    <location>
        <begin position="34"/>
        <end position="44"/>
    </location>
</feature>
<dbReference type="InterPro" id="IPR050902">
    <property type="entry name" value="ABC_Transporter_SBP"/>
</dbReference>
<dbReference type="EMBL" id="WBZC01000003">
    <property type="protein sequence ID" value="KAB3539049.1"/>
    <property type="molecule type" value="Genomic_DNA"/>
</dbReference>
<keyword evidence="6" id="KW-1185">Reference proteome</keyword>
<protein>
    <submittedName>
        <fullName evidence="5">ABC transporter substrate-binding protein</fullName>
    </submittedName>
</protein>
<evidence type="ECO:0000313" key="5">
    <source>
        <dbReference type="EMBL" id="KAB3539049.1"/>
    </source>
</evidence>
<feature type="chain" id="PRO_5038919241" evidence="3">
    <location>
        <begin position="21"/>
        <end position="360"/>
    </location>
</feature>
<proteinExistence type="inferred from homology"/>
<evidence type="ECO:0000256" key="1">
    <source>
        <dbReference type="ARBA" id="ARBA00008814"/>
    </source>
</evidence>